<dbReference type="InterPro" id="IPR002048">
    <property type="entry name" value="EF_hand_dom"/>
</dbReference>
<dbReference type="PROSITE" id="PS00018">
    <property type="entry name" value="EF_HAND_1"/>
    <property type="match status" value="2"/>
</dbReference>
<accession>A0AAD1Y6L0</accession>
<name>A0AAD1Y6L0_EUPCR</name>
<dbReference type="Gene3D" id="1.10.238.10">
    <property type="entry name" value="EF-hand"/>
    <property type="match status" value="1"/>
</dbReference>
<dbReference type="Pfam" id="PF13499">
    <property type="entry name" value="EF-hand_7"/>
    <property type="match status" value="1"/>
</dbReference>
<dbReference type="PROSITE" id="PS50222">
    <property type="entry name" value="EF_HAND_2"/>
    <property type="match status" value="2"/>
</dbReference>
<evidence type="ECO:0000259" key="2">
    <source>
        <dbReference type="PROSITE" id="PS50222"/>
    </source>
</evidence>
<sequence length="96" mass="11089">MSEEIDQILNDEAKLEETVQYVFSQADVDDNNFIDASEFSKHLKEVYSNIGIPVPSDDDISKYMDELDTNKDGKLDIKEFKVYVEEMLKKDKETSS</sequence>
<keyword evidence="1" id="KW-0106">Calcium</keyword>
<organism evidence="3 4">
    <name type="scientific">Euplotes crassus</name>
    <dbReference type="NCBI Taxonomy" id="5936"/>
    <lineage>
        <taxon>Eukaryota</taxon>
        <taxon>Sar</taxon>
        <taxon>Alveolata</taxon>
        <taxon>Ciliophora</taxon>
        <taxon>Intramacronucleata</taxon>
        <taxon>Spirotrichea</taxon>
        <taxon>Hypotrichia</taxon>
        <taxon>Euplotida</taxon>
        <taxon>Euplotidae</taxon>
        <taxon>Moneuplotes</taxon>
    </lineage>
</organism>
<feature type="domain" description="EF-hand" evidence="2">
    <location>
        <begin position="55"/>
        <end position="90"/>
    </location>
</feature>
<dbReference type="EMBL" id="CAMPGE010027205">
    <property type="protein sequence ID" value="CAI2384856.1"/>
    <property type="molecule type" value="Genomic_DNA"/>
</dbReference>
<keyword evidence="4" id="KW-1185">Reference proteome</keyword>
<dbReference type="SUPFAM" id="SSF47473">
    <property type="entry name" value="EF-hand"/>
    <property type="match status" value="1"/>
</dbReference>
<evidence type="ECO:0000256" key="1">
    <source>
        <dbReference type="ARBA" id="ARBA00022837"/>
    </source>
</evidence>
<comment type="caution">
    <text evidence="3">The sequence shown here is derived from an EMBL/GenBank/DDBJ whole genome shotgun (WGS) entry which is preliminary data.</text>
</comment>
<protein>
    <recommendedName>
        <fullName evidence="2">EF-hand domain-containing protein</fullName>
    </recommendedName>
</protein>
<evidence type="ECO:0000313" key="4">
    <source>
        <dbReference type="Proteomes" id="UP001295684"/>
    </source>
</evidence>
<dbReference type="InterPro" id="IPR018247">
    <property type="entry name" value="EF_Hand_1_Ca_BS"/>
</dbReference>
<evidence type="ECO:0000313" key="3">
    <source>
        <dbReference type="EMBL" id="CAI2384856.1"/>
    </source>
</evidence>
<feature type="domain" description="EF-hand" evidence="2">
    <location>
        <begin position="14"/>
        <end position="49"/>
    </location>
</feature>
<proteinExistence type="predicted"/>
<gene>
    <name evidence="3" type="ORF">ECRASSUSDP1_LOCUS26396</name>
</gene>
<dbReference type="SMART" id="SM00054">
    <property type="entry name" value="EFh"/>
    <property type="match status" value="2"/>
</dbReference>
<dbReference type="AlphaFoldDB" id="A0AAD1Y6L0"/>
<reference evidence="3" key="1">
    <citation type="submission" date="2023-07" db="EMBL/GenBank/DDBJ databases">
        <authorList>
            <consortium name="AG Swart"/>
            <person name="Singh M."/>
            <person name="Singh A."/>
            <person name="Seah K."/>
            <person name="Emmerich C."/>
        </authorList>
    </citation>
    <scope>NUCLEOTIDE SEQUENCE</scope>
    <source>
        <strain evidence="3">DP1</strain>
    </source>
</reference>
<dbReference type="GO" id="GO:0005509">
    <property type="term" value="F:calcium ion binding"/>
    <property type="evidence" value="ECO:0007669"/>
    <property type="project" value="InterPro"/>
</dbReference>
<dbReference type="InterPro" id="IPR011992">
    <property type="entry name" value="EF-hand-dom_pair"/>
</dbReference>
<dbReference type="Proteomes" id="UP001295684">
    <property type="component" value="Unassembled WGS sequence"/>
</dbReference>